<dbReference type="AlphaFoldDB" id="A0A6J3L4R5"/>
<evidence type="ECO:0000256" key="11">
    <source>
        <dbReference type="SAM" id="Phobius"/>
    </source>
</evidence>
<evidence type="ECO:0000256" key="10">
    <source>
        <dbReference type="ARBA" id="ARBA00048778"/>
    </source>
</evidence>
<evidence type="ECO:0000256" key="5">
    <source>
        <dbReference type="ARBA" id="ARBA00022801"/>
    </source>
</evidence>
<evidence type="ECO:0000313" key="14">
    <source>
        <dbReference type="RefSeq" id="XP_033359079.1"/>
    </source>
</evidence>
<dbReference type="PANTHER" id="PTHR23077:SF9">
    <property type="entry name" value="PEROXISOMAL ATPASE PEX6"/>
    <property type="match status" value="1"/>
</dbReference>
<dbReference type="InterPro" id="IPR027417">
    <property type="entry name" value="P-loop_NTPase"/>
</dbReference>
<keyword evidence="11" id="KW-0812">Transmembrane</keyword>
<feature type="domain" description="AAA+ ATPase" evidence="12">
    <location>
        <begin position="552"/>
        <end position="690"/>
    </location>
</feature>
<keyword evidence="13" id="KW-1185">Reference proteome</keyword>
<dbReference type="GO" id="GO:0016558">
    <property type="term" value="P:protein import into peroxisome matrix"/>
    <property type="evidence" value="ECO:0007669"/>
    <property type="project" value="TreeGrafter"/>
</dbReference>
<dbReference type="SUPFAM" id="SSF52540">
    <property type="entry name" value="P-loop containing nucleoside triphosphate hydrolases"/>
    <property type="match status" value="2"/>
</dbReference>
<keyword evidence="11" id="KW-1133">Transmembrane helix</keyword>
<dbReference type="InterPro" id="IPR003960">
    <property type="entry name" value="ATPase_AAA_CS"/>
</dbReference>
<sequence length="800" mass="92345">MNSLYSYIHFLRELTKLLMKYNYNYVLFYTFVQYALFRLKTLIDTKYNWIILSDFILKNLIKQFYNEKNYYIDCYSCLLANIKYVRITTPTWFYICSTVSIKKYKVLVVPLNNTDEIEIFTSNTMKYNIENALHCTIDKCFLLPAKDDTINFAREAKISMISNQYESTDNLISTLLENYFSEPRFLRKNDLFSINIKEYILDQMYLHTNPLLSVIYFKVNSIINDNRDFTDSDTSYILYGETTLIQEPDIHSYLPQKHFIYNQTKEKYVNSYPSSLAAPLEQLERCILPFINHDIQLSIKPIFLIKGAQGLNKRKLVQILAEKIGLNFLNTDFAEVQALTSAKTEAKLRIVLRNAEQSVPCILCLNNIEVFGRNSEGQKDERVISTFSNEINSLYNKYLRYPVIIVATTNESDIPAELNRIFIETIDVKHLDQNERTNLISWLLMKRNLNHQVNLSKISGMCSDFRYSDLSTLILNAVKFHCKDSTKNLKPLTLLQEDFDKAYEYMQSIYTDCKGAPRVPKVYWEDIGGLMKLKHEIMRRIQLPLMNTLGFGQSGLLLYGPPGTGKTLLAKAVATEYQLHFLSIKGPEVLNMYVGQSEKNVRQVFERARAAAPCIIFFDELDSLAPNRGRSGDSGGVMDRVVSQLLAEMDGLDCSSSIFIIGATNRPDLIDPALLRPGRFDKLLYVGIHSDRDSQFNVLKALTRKFKFHENGEELEKLIYQLPEHTTGADLYSICSNAWLNAARRVLSNYHDNSNDIKLDEYVGVELEDFLKATHELIPSVSKEEAERYEKMQIELSSVS</sequence>
<dbReference type="PANTHER" id="PTHR23077">
    <property type="entry name" value="AAA-FAMILY ATPASE"/>
    <property type="match status" value="1"/>
</dbReference>
<dbReference type="InterPro" id="IPR003593">
    <property type="entry name" value="AAA+_ATPase"/>
</dbReference>
<evidence type="ECO:0000313" key="13">
    <source>
        <dbReference type="Proteomes" id="UP000504631"/>
    </source>
</evidence>
<dbReference type="InterPro" id="IPR050168">
    <property type="entry name" value="AAA_ATPase_domain"/>
</dbReference>
<comment type="catalytic activity">
    <reaction evidence="10">
        <text>ATP + H2O = ADP + phosphate + H(+)</text>
        <dbReference type="Rhea" id="RHEA:13065"/>
        <dbReference type="ChEBI" id="CHEBI:15377"/>
        <dbReference type="ChEBI" id="CHEBI:15378"/>
        <dbReference type="ChEBI" id="CHEBI:30616"/>
        <dbReference type="ChEBI" id="CHEBI:43474"/>
        <dbReference type="ChEBI" id="CHEBI:456216"/>
    </reaction>
    <physiologicalReaction direction="left-to-right" evidence="10">
        <dbReference type="Rhea" id="RHEA:13066"/>
    </physiologicalReaction>
</comment>
<dbReference type="CTD" id="5190"/>
<dbReference type="Pfam" id="PF00004">
    <property type="entry name" value="AAA"/>
    <property type="match status" value="2"/>
</dbReference>
<evidence type="ECO:0000259" key="12">
    <source>
        <dbReference type="SMART" id="SM00382"/>
    </source>
</evidence>
<dbReference type="RefSeq" id="XP_033359079.1">
    <property type="nucleotide sequence ID" value="XM_033503188.1"/>
</dbReference>
<feature type="domain" description="AAA+ ATPase" evidence="12">
    <location>
        <begin position="299"/>
        <end position="432"/>
    </location>
</feature>
<dbReference type="GO" id="GO:0005829">
    <property type="term" value="C:cytosol"/>
    <property type="evidence" value="ECO:0007669"/>
    <property type="project" value="TreeGrafter"/>
</dbReference>
<gene>
    <name evidence="14" type="primary">LOC117238331</name>
</gene>
<comment type="subcellular location">
    <subcellularLocation>
        <location evidence="1">Membrane</location>
    </subcellularLocation>
</comment>
<protein>
    <recommendedName>
        <fullName evidence="8">Peroxisomal ATPase PEX6</fullName>
    </recommendedName>
    <alternativeName>
        <fullName evidence="9">Peroxin-6</fullName>
    </alternativeName>
</protein>
<evidence type="ECO:0000256" key="3">
    <source>
        <dbReference type="ARBA" id="ARBA00022593"/>
    </source>
</evidence>
<keyword evidence="4" id="KW-0547">Nucleotide-binding</keyword>
<keyword evidence="5" id="KW-0378">Hydrolase</keyword>
<evidence type="ECO:0000256" key="7">
    <source>
        <dbReference type="ARBA" id="ARBA00023136"/>
    </source>
</evidence>
<dbReference type="GO" id="GO:0016887">
    <property type="term" value="F:ATP hydrolysis activity"/>
    <property type="evidence" value="ECO:0007669"/>
    <property type="project" value="InterPro"/>
</dbReference>
<accession>A0A6J3L4R5</accession>
<evidence type="ECO:0000256" key="8">
    <source>
        <dbReference type="ARBA" id="ARBA00034811"/>
    </source>
</evidence>
<keyword evidence="3" id="KW-0962">Peroxisome biogenesis</keyword>
<dbReference type="KEGG" id="bvk:117238331"/>
<dbReference type="GeneID" id="117238331"/>
<dbReference type="SMART" id="SM00382">
    <property type="entry name" value="AAA"/>
    <property type="match status" value="2"/>
</dbReference>
<name>A0A6J3L4R5_9HYME</name>
<proteinExistence type="inferred from homology"/>
<organism evidence="13 14">
    <name type="scientific">Bombus vosnesenskii</name>
    <dbReference type="NCBI Taxonomy" id="207650"/>
    <lineage>
        <taxon>Eukaryota</taxon>
        <taxon>Metazoa</taxon>
        <taxon>Ecdysozoa</taxon>
        <taxon>Arthropoda</taxon>
        <taxon>Hexapoda</taxon>
        <taxon>Insecta</taxon>
        <taxon>Pterygota</taxon>
        <taxon>Neoptera</taxon>
        <taxon>Endopterygota</taxon>
        <taxon>Hymenoptera</taxon>
        <taxon>Apocrita</taxon>
        <taxon>Aculeata</taxon>
        <taxon>Apoidea</taxon>
        <taxon>Anthophila</taxon>
        <taxon>Apidae</taxon>
        <taxon>Bombus</taxon>
        <taxon>Pyrobombus</taxon>
    </lineage>
</organism>
<dbReference type="PROSITE" id="PS00674">
    <property type="entry name" value="AAA"/>
    <property type="match status" value="1"/>
</dbReference>
<evidence type="ECO:0000256" key="1">
    <source>
        <dbReference type="ARBA" id="ARBA00004370"/>
    </source>
</evidence>
<evidence type="ECO:0000256" key="6">
    <source>
        <dbReference type="ARBA" id="ARBA00022840"/>
    </source>
</evidence>
<comment type="similarity">
    <text evidence="2">Belongs to the AAA ATPase family.</text>
</comment>
<keyword evidence="7 11" id="KW-0472">Membrane</keyword>
<dbReference type="InterPro" id="IPR003959">
    <property type="entry name" value="ATPase_AAA_core"/>
</dbReference>
<keyword evidence="6" id="KW-0067">ATP-binding</keyword>
<reference evidence="14" key="1">
    <citation type="submission" date="2025-08" db="UniProtKB">
        <authorList>
            <consortium name="RefSeq"/>
        </authorList>
    </citation>
    <scope>IDENTIFICATION</scope>
    <source>
        <tissue evidence="14">Muscle</tissue>
    </source>
</reference>
<dbReference type="GO" id="GO:0005524">
    <property type="term" value="F:ATP binding"/>
    <property type="evidence" value="ECO:0007669"/>
    <property type="project" value="UniProtKB-KW"/>
</dbReference>
<dbReference type="Gene3D" id="3.40.50.300">
    <property type="entry name" value="P-loop containing nucleotide triphosphate hydrolases"/>
    <property type="match status" value="2"/>
</dbReference>
<dbReference type="Proteomes" id="UP000504631">
    <property type="component" value="Unplaced"/>
</dbReference>
<evidence type="ECO:0000256" key="4">
    <source>
        <dbReference type="ARBA" id="ARBA00022741"/>
    </source>
</evidence>
<feature type="transmembrane region" description="Helical" evidence="11">
    <location>
        <begin position="21"/>
        <end position="37"/>
    </location>
</feature>
<evidence type="ECO:0000256" key="9">
    <source>
        <dbReference type="ARBA" id="ARBA00034920"/>
    </source>
</evidence>
<dbReference type="Gene3D" id="1.10.8.60">
    <property type="match status" value="2"/>
</dbReference>
<evidence type="ECO:0000256" key="2">
    <source>
        <dbReference type="ARBA" id="ARBA00006914"/>
    </source>
</evidence>
<dbReference type="FunFam" id="3.40.50.300:FF:000109">
    <property type="entry name" value="Peroxisomal biogenesis factor 6"/>
    <property type="match status" value="1"/>
</dbReference>
<dbReference type="GO" id="GO:0005778">
    <property type="term" value="C:peroxisomal membrane"/>
    <property type="evidence" value="ECO:0007669"/>
    <property type="project" value="TreeGrafter"/>
</dbReference>